<dbReference type="EMBL" id="CP053921">
    <property type="protein sequence ID" value="QKG72590.1"/>
    <property type="molecule type" value="Genomic_DNA"/>
</dbReference>
<feature type="binding site" evidence="4">
    <location>
        <position position="927"/>
    </location>
    <ligand>
        <name>Mg(2+)</name>
        <dbReference type="ChEBI" id="CHEBI:18420"/>
    </ligand>
</feature>
<dbReference type="GO" id="GO:0030246">
    <property type="term" value="F:carbohydrate binding"/>
    <property type="evidence" value="ECO:0007669"/>
    <property type="project" value="InterPro"/>
</dbReference>
<dbReference type="InterPro" id="IPR023214">
    <property type="entry name" value="HAD_sf"/>
</dbReference>
<dbReference type="PANTHER" id="PTHR11051">
    <property type="entry name" value="GLYCOSYL HYDROLASE-RELATED"/>
    <property type="match status" value="1"/>
</dbReference>
<dbReference type="Pfam" id="PF03636">
    <property type="entry name" value="Glyco_hydro_65N"/>
    <property type="match status" value="1"/>
</dbReference>
<dbReference type="InterPro" id="IPR023198">
    <property type="entry name" value="PGP-like_dom2"/>
</dbReference>
<dbReference type="KEGG" id="emv:HQR01_15125"/>
<dbReference type="CDD" id="cd02598">
    <property type="entry name" value="HAD_BPGM"/>
    <property type="match status" value="1"/>
</dbReference>
<dbReference type="Gene3D" id="3.40.50.1000">
    <property type="entry name" value="HAD superfamily/HAD-like"/>
    <property type="match status" value="1"/>
</dbReference>
<dbReference type="InterPro" id="IPR008928">
    <property type="entry name" value="6-hairpin_glycosidase_sf"/>
</dbReference>
<comment type="cofactor">
    <cofactor evidence="4">
        <name>Mg(2+)</name>
        <dbReference type="ChEBI" id="CHEBI:18420"/>
    </cofactor>
    <text evidence="4">Binds 2 magnesium ions per subunit.</text>
</comment>
<dbReference type="GO" id="GO:0004553">
    <property type="term" value="F:hydrolase activity, hydrolyzing O-glycosyl compounds"/>
    <property type="evidence" value="ECO:0007669"/>
    <property type="project" value="TreeGrafter"/>
</dbReference>
<dbReference type="GO" id="GO:0000287">
    <property type="term" value="F:magnesium ion binding"/>
    <property type="evidence" value="ECO:0007669"/>
    <property type="project" value="InterPro"/>
</dbReference>
<dbReference type="EC" id="5.4.2.6" evidence="9"/>
<keyword evidence="9" id="KW-0413">Isomerase</keyword>
<dbReference type="SUPFAM" id="SSF48208">
    <property type="entry name" value="Six-hairpin glycosidases"/>
    <property type="match status" value="1"/>
</dbReference>
<feature type="active site" description="Proton donor/acceptor" evidence="2">
    <location>
        <position position="768"/>
    </location>
</feature>
<dbReference type="RefSeq" id="WP_173215995.1">
    <property type="nucleotide sequence ID" value="NZ_CP053921.1"/>
</dbReference>
<gene>
    <name evidence="9" type="primary">pgmB</name>
    <name evidence="9" type="ORF">HQR01_15125</name>
</gene>
<dbReference type="SFLD" id="SFLDG01135">
    <property type="entry name" value="C1.5.6:_HAD__Beta-PGM__Phospha"/>
    <property type="match status" value="1"/>
</dbReference>
<organism evidence="9 10">
    <name type="scientific">Erythrobacter mangrovi</name>
    <dbReference type="NCBI Taxonomy" id="2739433"/>
    <lineage>
        <taxon>Bacteria</taxon>
        <taxon>Pseudomonadati</taxon>
        <taxon>Pseudomonadota</taxon>
        <taxon>Alphaproteobacteria</taxon>
        <taxon>Sphingomonadales</taxon>
        <taxon>Erythrobacteraceae</taxon>
        <taxon>Erythrobacter/Porphyrobacter group</taxon>
        <taxon>Erythrobacter</taxon>
    </lineage>
</organism>
<evidence type="ECO:0000313" key="10">
    <source>
        <dbReference type="Proteomes" id="UP000504693"/>
    </source>
</evidence>
<dbReference type="InterPro" id="IPR005195">
    <property type="entry name" value="Glyco_hydro_65_M"/>
</dbReference>
<dbReference type="SFLD" id="SFLDS00003">
    <property type="entry name" value="Haloacid_Dehalogenase"/>
    <property type="match status" value="1"/>
</dbReference>
<dbReference type="Pfam" id="PF03633">
    <property type="entry name" value="Glyco_hydro_65C"/>
    <property type="match status" value="1"/>
</dbReference>
<keyword evidence="4" id="KW-0460">Magnesium</keyword>
<evidence type="ECO:0000256" key="4">
    <source>
        <dbReference type="PIRSR" id="PIRSR610972-3"/>
    </source>
</evidence>
<dbReference type="PANTHER" id="PTHR11051:SF13">
    <property type="entry name" value="GLYCOSYL TRANSFERASE"/>
    <property type="match status" value="1"/>
</dbReference>
<dbReference type="InterPro" id="IPR011013">
    <property type="entry name" value="Gal_mutarotase_sf_dom"/>
</dbReference>
<feature type="domain" description="Glycoside hydrolase family 65 C-terminal" evidence="7">
    <location>
        <begin position="688"/>
        <end position="748"/>
    </location>
</feature>
<protein>
    <submittedName>
        <fullName evidence="9">Beta-phosphoglucomutase</fullName>
        <ecNumber evidence="9">5.4.2.6</ecNumber>
    </submittedName>
</protein>
<keyword evidence="10" id="KW-1185">Reference proteome</keyword>
<dbReference type="Gene3D" id="1.50.10.10">
    <property type="match status" value="1"/>
</dbReference>
<feature type="binding site" evidence="3">
    <location>
        <begin position="871"/>
        <end position="875"/>
    </location>
    <ligand>
        <name>substrate</name>
    </ligand>
</feature>
<dbReference type="Gene3D" id="1.10.150.240">
    <property type="entry name" value="Putative phosphatase, domain 2"/>
    <property type="match status" value="1"/>
</dbReference>
<dbReference type="SUPFAM" id="SSF56784">
    <property type="entry name" value="HAD-like"/>
    <property type="match status" value="1"/>
</dbReference>
<accession>A0A7D3XCR5</accession>
<reference evidence="9 10" key="1">
    <citation type="submission" date="2020-05" db="EMBL/GenBank/DDBJ databases">
        <title>Erythrobacter mangrovi sp. nov., isolated from rhizosphere soil of mangrove plant (Kandelia candel).</title>
        <authorList>
            <person name="Ye Y.H."/>
        </authorList>
    </citation>
    <scope>NUCLEOTIDE SEQUENCE [LARGE SCALE GENOMIC DNA]</scope>
    <source>
        <strain evidence="9 10">EB310</strain>
    </source>
</reference>
<dbReference type="AlphaFoldDB" id="A0A7D3XCR5"/>
<dbReference type="NCBIfam" id="TIGR02009">
    <property type="entry name" value="PGMB-YQAB-SF"/>
    <property type="match status" value="1"/>
</dbReference>
<evidence type="ECO:0000313" key="9">
    <source>
        <dbReference type="EMBL" id="QKG72590.1"/>
    </source>
</evidence>
<dbReference type="InterPro" id="IPR005194">
    <property type="entry name" value="Glyco_hydro_65_C"/>
</dbReference>
<evidence type="ECO:0000256" key="3">
    <source>
        <dbReference type="PIRSR" id="PIRSR610972-2"/>
    </source>
</evidence>
<dbReference type="Gene3D" id="2.70.98.40">
    <property type="entry name" value="Glycoside hydrolase, family 65, N-terminal domain"/>
    <property type="match status" value="1"/>
</dbReference>
<feature type="binding site" evidence="3">
    <location>
        <position position="809"/>
    </location>
    <ligand>
        <name>substrate</name>
    </ligand>
</feature>
<dbReference type="Gene3D" id="2.60.420.10">
    <property type="entry name" value="Maltose phosphorylase, domain 3"/>
    <property type="match status" value="1"/>
</dbReference>
<evidence type="ECO:0000259" key="7">
    <source>
        <dbReference type="Pfam" id="PF03633"/>
    </source>
</evidence>
<evidence type="ECO:0000256" key="1">
    <source>
        <dbReference type="ARBA" id="ARBA00006171"/>
    </source>
</evidence>
<proteinExistence type="inferred from homology"/>
<keyword evidence="4" id="KW-0479">Metal-binding</keyword>
<dbReference type="Pfam" id="PF03632">
    <property type="entry name" value="Glyco_hydro_65m"/>
    <property type="match status" value="1"/>
</dbReference>
<feature type="binding site" evidence="3">
    <location>
        <begin position="766"/>
        <end position="768"/>
    </location>
    <ligand>
        <name>substrate</name>
    </ligand>
</feature>
<comment type="similarity">
    <text evidence="1">Belongs to the HAD-like hydrolase superfamily. CbbY/CbbZ/Gph/YieH family.</text>
</comment>
<dbReference type="NCBIfam" id="TIGR01509">
    <property type="entry name" value="HAD-SF-IA-v3"/>
    <property type="match status" value="1"/>
</dbReference>
<feature type="site" description="Important for catalytic activity and assists the phosphoryl transfer reaction to Asp8 by balancing charge and orienting the reacting groups" evidence="5">
    <location>
        <position position="871"/>
    </location>
</feature>
<feature type="binding site" evidence="4">
    <location>
        <position position="926"/>
    </location>
    <ligand>
        <name>Mg(2+)</name>
        <dbReference type="ChEBI" id="CHEBI:18420"/>
    </ligand>
</feature>
<dbReference type="SUPFAM" id="SSF74650">
    <property type="entry name" value="Galactose mutarotase-like"/>
    <property type="match status" value="1"/>
</dbReference>
<dbReference type="GO" id="GO:0016757">
    <property type="term" value="F:glycosyltransferase activity"/>
    <property type="evidence" value="ECO:0007669"/>
    <property type="project" value="UniProtKB-ARBA"/>
</dbReference>
<sequence length="982" mass="106675">MGDARIHSMAEDGWQLEQTAYESEQEPALATLFALANGTIGVRGGLDELPGENAAVLADGHISNPISYHERFTGFASQSDMRFLAPSPVQIELLVDDAPLTLTRDAMLAFARHLDLRTGVLRRTTTWRVDAQRTLHITSSRIVAPGAGAYCASRIEACLSGGSGKLEIRFPLDCAPDLSTDPDDPRLNKAAPLQRERVSDDALQASFLAGRGEAALPLAMAQSLIVRDSAGDVLALNGCAAVRFELVEGAAVQVERHVAYALGQDAANGAQALLESNRAAGWDVLSARLERELTELWASCDLTIDGEEALAHAIRFSLFHLYQGGSRSDRHSIAAKGLSGEGYEGHYFWDTEVFVLPVLALTQPHLAAHILRYRIGALEKARHNARQIGHAKGALYPWRTIGGDECSAHYPTGTAQYHINADIAYALKVYRDATGDEALVREAAAMLFETARVWMEIGHFNSRRGGAFTIHGVTGPDEYTCLVDNDYYTNAMARRHLAFAATLAQELADDSPAYYAALTEEIGLAHDEVVQWRTAADKMWLPVDADLGIHPQDDSFLDKPELPFAELPRERFPLLLHHHPLLLFRHKLCKQGDVVQALSLIGEDVPLATKQRDLAYYGPLTTHDSTLSSTAFGILAAETGDDEQALHFHRETAFVDLENRHNNTHHGAHMAAMAGSWLTLVMGWGGLKLASGELHFHPRCPNAWTSYSFRLRWRGSLIEAVIDADGARYRLCDGPAATLLDHGRNVELTAEFTSVPPPQVEAVIFDLDGVLTDTAEAHFQAWKRLCDELDLPFDRKLNQQLKGVDRAGSLAIILAAAGVEASTDERAAMMARKNEFYRDAIAHYSPDDLFPGARECLLSCLAAGLRIGLASASRNARDVVRALGIETLFDSITNAAEVTNGKPDPEIFLTTARALGCDPTRCVGVEDASAGIAAIKGAGMRAIGIGAKDELSTADRVVPDIASLNLDLLVDPTTNEIPSPSQ</sequence>
<evidence type="ECO:0000256" key="2">
    <source>
        <dbReference type="PIRSR" id="PIRSR610972-1"/>
    </source>
</evidence>
<dbReference type="InterPro" id="IPR006439">
    <property type="entry name" value="HAD-SF_hydro_IA"/>
</dbReference>
<dbReference type="InterPro" id="IPR010972">
    <property type="entry name" value="Beta-PGM"/>
</dbReference>
<dbReference type="Proteomes" id="UP000504693">
    <property type="component" value="Chromosome"/>
</dbReference>
<name>A0A7D3XCR5_9SPHN</name>
<dbReference type="Pfam" id="PF00702">
    <property type="entry name" value="Hydrolase"/>
    <property type="match status" value="1"/>
</dbReference>
<dbReference type="GO" id="GO:0008801">
    <property type="term" value="F:beta-phosphoglucomutase activity"/>
    <property type="evidence" value="ECO:0007669"/>
    <property type="project" value="UniProtKB-EC"/>
</dbReference>
<dbReference type="SFLD" id="SFLDG01129">
    <property type="entry name" value="C1.5:_HAD__Beta-PGM__Phosphata"/>
    <property type="match status" value="1"/>
</dbReference>
<feature type="binding site" evidence="3">
    <location>
        <position position="902"/>
    </location>
    <ligand>
        <name>substrate</name>
    </ligand>
</feature>
<feature type="binding site" evidence="3">
    <location>
        <position position="833"/>
    </location>
    <ligand>
        <name>substrate</name>
    </ligand>
</feature>
<dbReference type="InterPro" id="IPR036412">
    <property type="entry name" value="HAD-like_sf"/>
</dbReference>
<feature type="binding site" evidence="3">
    <location>
        <begin position="801"/>
        <end position="806"/>
    </location>
    <ligand>
        <name>substrate</name>
    </ligand>
</feature>
<dbReference type="GO" id="GO:0005975">
    <property type="term" value="P:carbohydrate metabolic process"/>
    <property type="evidence" value="ECO:0007669"/>
    <property type="project" value="InterPro"/>
</dbReference>
<feature type="binding site" evidence="3">
    <location>
        <position position="782"/>
    </location>
    <ligand>
        <name>substrate</name>
    </ligand>
</feature>
<feature type="domain" description="Glycoside hydrolase family 65 central catalytic" evidence="6">
    <location>
        <begin position="315"/>
        <end position="677"/>
    </location>
</feature>
<feature type="binding site" evidence="4">
    <location>
        <position position="766"/>
    </location>
    <ligand>
        <name>Mg(2+)</name>
        <dbReference type="ChEBI" id="CHEBI:18420"/>
    </ligand>
</feature>
<dbReference type="InterPro" id="IPR010976">
    <property type="entry name" value="B-phosphoglucomutase_hydrolase"/>
</dbReference>
<feature type="binding site" evidence="4">
    <location>
        <position position="768"/>
    </location>
    <ligand>
        <name>Mg(2+)</name>
        <dbReference type="ChEBI" id="CHEBI:18420"/>
    </ligand>
</feature>
<dbReference type="InterPro" id="IPR012341">
    <property type="entry name" value="6hp_glycosidase-like_sf"/>
</dbReference>
<feature type="active site" description="Nucleophile" evidence="2">
    <location>
        <position position="766"/>
    </location>
</feature>
<dbReference type="InterPro" id="IPR005196">
    <property type="entry name" value="Glyco_hydro_65_N"/>
</dbReference>
<feature type="domain" description="Glycoside hydrolase family 65 N-terminal" evidence="8">
    <location>
        <begin position="18"/>
        <end position="261"/>
    </location>
</feature>
<evidence type="ECO:0000259" key="6">
    <source>
        <dbReference type="Pfam" id="PF03632"/>
    </source>
</evidence>
<dbReference type="NCBIfam" id="TIGR01990">
    <property type="entry name" value="bPGM"/>
    <property type="match status" value="1"/>
</dbReference>
<evidence type="ECO:0000259" key="8">
    <source>
        <dbReference type="Pfam" id="PF03636"/>
    </source>
</evidence>
<dbReference type="InterPro" id="IPR037018">
    <property type="entry name" value="GH65_N"/>
</dbReference>
<evidence type="ECO:0000256" key="5">
    <source>
        <dbReference type="PIRSR" id="PIRSR610972-4"/>
    </source>
</evidence>
<feature type="site" description="Important for catalytic activity and assists the phosphoryl transfer reaction to Asp8 by balancing charge and orienting the reacting groups" evidence="5">
    <location>
        <position position="902"/>
    </location>
</feature>